<proteinExistence type="predicted"/>
<name>A0A2H0WM00_9BACT</name>
<evidence type="ECO:0000313" key="4">
    <source>
        <dbReference type="EMBL" id="PIS13682.1"/>
    </source>
</evidence>
<organism evidence="4 5">
    <name type="scientific">Candidatus Tagabacteria bacterium CG09_land_8_20_14_0_10_41_14</name>
    <dbReference type="NCBI Taxonomy" id="1975021"/>
    <lineage>
        <taxon>Bacteria</taxon>
        <taxon>Candidatus Tagaibacteriota</taxon>
    </lineage>
</organism>
<protein>
    <recommendedName>
        <fullName evidence="3">LTD domain-containing protein</fullName>
    </recommendedName>
</protein>
<dbReference type="InterPro" id="IPR001322">
    <property type="entry name" value="Lamin_tail_dom"/>
</dbReference>
<feature type="chain" id="PRO_5013668572" description="LTD domain-containing protein" evidence="2">
    <location>
        <begin position="22"/>
        <end position="211"/>
    </location>
</feature>
<evidence type="ECO:0000313" key="5">
    <source>
        <dbReference type="Proteomes" id="UP000230353"/>
    </source>
</evidence>
<feature type="non-terminal residue" evidence="4">
    <location>
        <position position="211"/>
    </location>
</feature>
<gene>
    <name evidence="4" type="ORF">COT67_00480</name>
</gene>
<feature type="compositionally biased region" description="Polar residues" evidence="1">
    <location>
        <begin position="161"/>
        <end position="180"/>
    </location>
</feature>
<evidence type="ECO:0000256" key="2">
    <source>
        <dbReference type="SAM" id="SignalP"/>
    </source>
</evidence>
<comment type="caution">
    <text evidence="4">The sequence shown here is derived from an EMBL/GenBank/DDBJ whole genome shotgun (WGS) entry which is preliminary data.</text>
</comment>
<dbReference type="InterPro" id="IPR036415">
    <property type="entry name" value="Lamin_tail_dom_sf"/>
</dbReference>
<feature type="domain" description="LTD" evidence="3">
    <location>
        <begin position="16"/>
        <end position="128"/>
    </location>
</feature>
<dbReference type="Gene3D" id="2.60.40.1260">
    <property type="entry name" value="Lamin Tail domain"/>
    <property type="match status" value="1"/>
</dbReference>
<accession>A0A2H0WM00</accession>
<evidence type="ECO:0000259" key="3">
    <source>
        <dbReference type="PROSITE" id="PS51841"/>
    </source>
</evidence>
<dbReference type="EMBL" id="PEZL01000006">
    <property type="protein sequence ID" value="PIS13682.1"/>
    <property type="molecule type" value="Genomic_DNA"/>
</dbReference>
<feature type="region of interest" description="Disordered" evidence="1">
    <location>
        <begin position="160"/>
        <end position="183"/>
    </location>
</feature>
<feature type="signal peptide" evidence="2">
    <location>
        <begin position="1"/>
        <end position="21"/>
    </location>
</feature>
<dbReference type="AlphaFoldDB" id="A0A2H0WM00"/>
<evidence type="ECO:0000256" key="1">
    <source>
        <dbReference type="SAM" id="MobiDB-lite"/>
    </source>
</evidence>
<reference evidence="5" key="1">
    <citation type="submission" date="2017-09" db="EMBL/GenBank/DDBJ databases">
        <title>Depth-based differentiation of microbial function through sediment-hosted aquifers and enrichment of novel symbionts in the deep terrestrial subsurface.</title>
        <authorList>
            <person name="Probst A.J."/>
            <person name="Ladd B."/>
            <person name="Jarett J.K."/>
            <person name="Geller-Mcgrath D.E."/>
            <person name="Sieber C.M.K."/>
            <person name="Emerson J.B."/>
            <person name="Anantharaman K."/>
            <person name="Thomas B.C."/>
            <person name="Malmstrom R."/>
            <person name="Stieglmeier M."/>
            <person name="Klingl A."/>
            <person name="Woyke T."/>
            <person name="Ryan C.M."/>
            <person name="Banfield J.F."/>
        </authorList>
    </citation>
    <scope>NUCLEOTIDE SEQUENCE [LARGE SCALE GENOMIC DNA]</scope>
</reference>
<sequence>MKKLGFIFILMILFLPFSAFAGVVINEIMYDLEGADAGREWVEIFNNGDSEIDISGWKFYENDTNHKINLVDENGDFIMSAGSYAIIADNFSKFLIDWPDFSGIIFDSVFSLSNTGETIAIRDTDLNDADSVSYLSDWGAAGDGNSLQKINGEWMAANPTPGAQNSLENSDQNIEESSGAAQPAYIPPKELATIKAYAGEDRVLVAGSRAE</sequence>
<dbReference type="Pfam" id="PF00932">
    <property type="entry name" value="LTD"/>
    <property type="match status" value="1"/>
</dbReference>
<keyword evidence="2" id="KW-0732">Signal</keyword>
<dbReference type="SUPFAM" id="SSF74853">
    <property type="entry name" value="Lamin A/C globular tail domain"/>
    <property type="match status" value="1"/>
</dbReference>
<dbReference type="PROSITE" id="PS51841">
    <property type="entry name" value="LTD"/>
    <property type="match status" value="1"/>
</dbReference>
<dbReference type="Proteomes" id="UP000230353">
    <property type="component" value="Unassembled WGS sequence"/>
</dbReference>